<keyword evidence="2" id="KW-0479">Metal-binding</keyword>
<name>A0A560BBT4_AZOBR</name>
<dbReference type="Proteomes" id="UP000316083">
    <property type="component" value="Unassembled WGS sequence"/>
</dbReference>
<evidence type="ECO:0000256" key="4">
    <source>
        <dbReference type="ARBA" id="ARBA00023014"/>
    </source>
</evidence>
<proteinExistence type="predicted"/>
<organism evidence="6 7">
    <name type="scientific">Azospirillum brasilense</name>
    <dbReference type="NCBI Taxonomy" id="192"/>
    <lineage>
        <taxon>Bacteria</taxon>
        <taxon>Pseudomonadati</taxon>
        <taxon>Pseudomonadota</taxon>
        <taxon>Alphaproteobacteria</taxon>
        <taxon>Rhodospirillales</taxon>
        <taxon>Azospirillaceae</taxon>
        <taxon>Azospirillum</taxon>
    </lineage>
</organism>
<dbReference type="PROSITE" id="PS51379">
    <property type="entry name" value="4FE4S_FER_2"/>
    <property type="match status" value="1"/>
</dbReference>
<dbReference type="InterPro" id="IPR017896">
    <property type="entry name" value="4Fe4S_Fe-S-bd"/>
</dbReference>
<dbReference type="InterPro" id="IPR017900">
    <property type="entry name" value="4Fe4S_Fe_S_CS"/>
</dbReference>
<evidence type="ECO:0000256" key="2">
    <source>
        <dbReference type="ARBA" id="ARBA00022723"/>
    </source>
</evidence>
<dbReference type="PANTHER" id="PTHR42859">
    <property type="entry name" value="OXIDOREDUCTASE"/>
    <property type="match status" value="1"/>
</dbReference>
<dbReference type="RefSeq" id="WP_145675446.1">
    <property type="nucleotide sequence ID" value="NZ_VITF01000004.1"/>
</dbReference>
<dbReference type="Pfam" id="PF13247">
    <property type="entry name" value="Fer4_11"/>
    <property type="match status" value="1"/>
</dbReference>
<dbReference type="CDD" id="cd10554">
    <property type="entry name" value="HycB_like"/>
    <property type="match status" value="1"/>
</dbReference>
<keyword evidence="4" id="KW-0411">Iron-sulfur</keyword>
<dbReference type="PANTHER" id="PTHR42859:SF16">
    <property type="entry name" value="FORMATE HYDROGENLYASE SUBUNIT 2-RELATED"/>
    <property type="match status" value="1"/>
</dbReference>
<evidence type="ECO:0000313" key="6">
    <source>
        <dbReference type="EMBL" id="TWA70046.1"/>
    </source>
</evidence>
<evidence type="ECO:0000313" key="7">
    <source>
        <dbReference type="Proteomes" id="UP000316083"/>
    </source>
</evidence>
<dbReference type="InterPro" id="IPR050294">
    <property type="entry name" value="RnfB_subfamily"/>
</dbReference>
<keyword evidence="3" id="KW-0408">Iron</keyword>
<feature type="domain" description="4Fe-4S ferredoxin-type" evidence="5">
    <location>
        <begin position="87"/>
        <end position="116"/>
    </location>
</feature>
<dbReference type="SUPFAM" id="SSF54862">
    <property type="entry name" value="4Fe-4S ferredoxins"/>
    <property type="match status" value="1"/>
</dbReference>
<protein>
    <submittedName>
        <fullName evidence="6">Carbon-monoxide dehydrogenase iron sulfur subunit</fullName>
    </submittedName>
</protein>
<comment type="caution">
    <text evidence="6">The sequence shown here is derived from an EMBL/GenBank/DDBJ whole genome shotgun (WGS) entry which is preliminary data.</text>
</comment>
<dbReference type="EMBL" id="VITF01000004">
    <property type="protein sequence ID" value="TWA70046.1"/>
    <property type="molecule type" value="Genomic_DNA"/>
</dbReference>
<accession>A0A560BBT4</accession>
<dbReference type="AlphaFoldDB" id="A0A560BBT4"/>
<dbReference type="GO" id="GO:0051539">
    <property type="term" value="F:4 iron, 4 sulfur cluster binding"/>
    <property type="evidence" value="ECO:0007669"/>
    <property type="project" value="UniProtKB-KW"/>
</dbReference>
<dbReference type="PROSITE" id="PS00198">
    <property type="entry name" value="4FE4S_FER_1"/>
    <property type="match status" value="1"/>
</dbReference>
<dbReference type="GO" id="GO:0046872">
    <property type="term" value="F:metal ion binding"/>
    <property type="evidence" value="ECO:0007669"/>
    <property type="project" value="UniProtKB-KW"/>
</dbReference>
<evidence type="ECO:0000256" key="1">
    <source>
        <dbReference type="ARBA" id="ARBA00022485"/>
    </source>
</evidence>
<dbReference type="Gene3D" id="3.30.70.20">
    <property type="match status" value="2"/>
</dbReference>
<reference evidence="6 7" key="1">
    <citation type="submission" date="2019-06" db="EMBL/GenBank/DDBJ databases">
        <title>Genomic Encyclopedia of Type Strains, Phase IV (KMG-V): Genome sequencing to study the core and pangenomes of soil and plant-associated prokaryotes.</title>
        <authorList>
            <person name="Whitman W."/>
        </authorList>
    </citation>
    <scope>NUCLEOTIDE SEQUENCE [LARGE SCALE GENOMIC DNA]</scope>
    <source>
        <strain evidence="6 7">BR 11796</strain>
    </source>
</reference>
<keyword evidence="1" id="KW-0004">4Fe-4S</keyword>
<dbReference type="Pfam" id="PF12800">
    <property type="entry name" value="Fer4_4"/>
    <property type="match status" value="1"/>
</dbReference>
<sequence length="191" mass="20552">MSSPKENAIIYADAQRCLGCHSCELACAVAHGGGHSLNEAVALNLPLQPRNTVIVADGVMMPMQCRQCEDAPCAHVCPTGACRQADGQVKIVEENCVGCKLCVMVCPFGVITVQADRHRDGDDPTNRGVALKCDLCESWRADTGNGDPACVAACPTKAIQLVNLEDYRKALIRARARELAHSHRHMPRAFS</sequence>
<evidence type="ECO:0000256" key="3">
    <source>
        <dbReference type="ARBA" id="ARBA00023004"/>
    </source>
</evidence>
<evidence type="ECO:0000259" key="5">
    <source>
        <dbReference type="PROSITE" id="PS51379"/>
    </source>
</evidence>
<gene>
    <name evidence="6" type="ORF">FBZ82_104206</name>
</gene>